<gene>
    <name evidence="1" type="ORF">LNTAR_04676</name>
</gene>
<accession>A6DQN4</accession>
<sequence>MSSEVTGKLADHDLYKKVWSTTGIKVFMKYHVFCVWDFQSLAKKVQHICSPPEFPWMPGKSPELRRLINEVILEEETDVDPTNGSYCSHYELYLKAMEQCGADLELHQNYMKALQGGESLFDLNKELPVALREFLDFSFELIFNGSDHEICAVFAKGRETLIPDMFSGLVTKLEVDCPTEWSLFHYYLNRHIEVDGGEHGPASERLYQSFCDSPEKIEEAQQAVDKALYLRDKLWSFILKEIIGSN</sequence>
<evidence type="ECO:0000313" key="1">
    <source>
        <dbReference type="EMBL" id="EDM26115.1"/>
    </source>
</evidence>
<dbReference type="eggNOG" id="ENOG502Z7VP">
    <property type="taxonomic scope" value="Bacteria"/>
</dbReference>
<proteinExistence type="predicted"/>
<organism evidence="1 2">
    <name type="scientific">Lentisphaera araneosa HTCC2155</name>
    <dbReference type="NCBI Taxonomy" id="313628"/>
    <lineage>
        <taxon>Bacteria</taxon>
        <taxon>Pseudomonadati</taxon>
        <taxon>Lentisphaerota</taxon>
        <taxon>Lentisphaeria</taxon>
        <taxon>Lentisphaerales</taxon>
        <taxon>Lentisphaeraceae</taxon>
        <taxon>Lentisphaera</taxon>
    </lineage>
</organism>
<dbReference type="InterPro" id="IPR016084">
    <property type="entry name" value="Haem_Oase-like_multi-hlx"/>
</dbReference>
<dbReference type="InterPro" id="IPR024423">
    <property type="entry name" value="DUF3050"/>
</dbReference>
<dbReference type="Pfam" id="PF11251">
    <property type="entry name" value="DUF3050"/>
    <property type="match status" value="1"/>
</dbReference>
<reference evidence="1 2" key="1">
    <citation type="journal article" date="2010" name="J. Bacteriol.">
        <title>Genome sequence of Lentisphaera araneosa HTCC2155T, the type species of the order Lentisphaerales in the phylum Lentisphaerae.</title>
        <authorList>
            <person name="Thrash J.C."/>
            <person name="Cho J.C."/>
            <person name="Vergin K.L."/>
            <person name="Morris R.M."/>
            <person name="Giovannoni S.J."/>
        </authorList>
    </citation>
    <scope>NUCLEOTIDE SEQUENCE [LARGE SCALE GENOMIC DNA]</scope>
    <source>
        <strain evidence="1 2">HTCC2155</strain>
    </source>
</reference>
<protein>
    <recommendedName>
        <fullName evidence="3">DUF3050 domain-containing protein</fullName>
    </recommendedName>
</protein>
<name>A6DQN4_9BACT</name>
<dbReference type="OrthoDB" id="9791270at2"/>
<dbReference type="STRING" id="313628.LNTAR_04676"/>
<dbReference type="RefSeq" id="WP_007280161.1">
    <property type="nucleotide sequence ID" value="NZ_ABCK01000020.1"/>
</dbReference>
<dbReference type="SUPFAM" id="SSF48613">
    <property type="entry name" value="Heme oxygenase-like"/>
    <property type="match status" value="1"/>
</dbReference>
<dbReference type="Gene3D" id="1.20.910.10">
    <property type="entry name" value="Heme oxygenase-like"/>
    <property type="match status" value="1"/>
</dbReference>
<evidence type="ECO:0008006" key="3">
    <source>
        <dbReference type="Google" id="ProtNLM"/>
    </source>
</evidence>
<comment type="caution">
    <text evidence="1">The sequence shown here is derived from an EMBL/GenBank/DDBJ whole genome shotgun (WGS) entry which is preliminary data.</text>
</comment>
<dbReference type="EMBL" id="ABCK01000020">
    <property type="protein sequence ID" value="EDM26115.1"/>
    <property type="molecule type" value="Genomic_DNA"/>
</dbReference>
<dbReference type="Proteomes" id="UP000004947">
    <property type="component" value="Unassembled WGS sequence"/>
</dbReference>
<evidence type="ECO:0000313" key="2">
    <source>
        <dbReference type="Proteomes" id="UP000004947"/>
    </source>
</evidence>
<dbReference type="AlphaFoldDB" id="A6DQN4"/>
<keyword evidence="2" id="KW-1185">Reference proteome</keyword>